<protein>
    <submittedName>
        <fullName evidence="1">Uncharacterized protein</fullName>
    </submittedName>
</protein>
<dbReference type="AlphaFoldDB" id="A0A380W3L4"/>
<reference evidence="1 2" key="1">
    <citation type="submission" date="2018-06" db="EMBL/GenBank/DDBJ databases">
        <authorList>
            <consortium name="Pathogen Informatics"/>
            <person name="Doyle S."/>
        </authorList>
    </citation>
    <scope>NUCLEOTIDE SEQUENCE [LARGE SCALE GENOMIC DNA]</scope>
    <source>
        <strain evidence="1 2">NCTC12722</strain>
    </source>
</reference>
<proteinExistence type="predicted"/>
<dbReference type="EMBL" id="UIGB01000001">
    <property type="protein sequence ID" value="SUU83073.1"/>
    <property type="molecule type" value="Genomic_DNA"/>
</dbReference>
<sequence length="107" mass="12712">MSTIDLREERVFWKEDYHRRTFDFRSQLNFTRFDGCLFVDCILLLDEGTEQLAFTSCTFKDCNIDKIEENVVRGIRSENNTFDRPIALRKADLDKRLAEALQNQARK</sequence>
<accession>A0A380W3L4</accession>
<evidence type="ECO:0000313" key="1">
    <source>
        <dbReference type="EMBL" id="SUU83073.1"/>
    </source>
</evidence>
<dbReference type="RefSeq" id="WP_002717857.1">
    <property type="nucleotide sequence ID" value="NZ_UFSI01000001.1"/>
</dbReference>
<dbReference type="Proteomes" id="UP000254343">
    <property type="component" value="Unassembled WGS sequence"/>
</dbReference>
<gene>
    <name evidence="1" type="ORF">NCTC12722_00233</name>
</gene>
<dbReference type="OrthoDB" id="2579959at2"/>
<name>A0A380W3L4_AFIFE</name>
<evidence type="ECO:0000313" key="2">
    <source>
        <dbReference type="Proteomes" id="UP000254343"/>
    </source>
</evidence>
<organism evidence="1 2">
    <name type="scientific">Afipia felis</name>
    <name type="common">Cat scratch disease bacillus</name>
    <dbReference type="NCBI Taxonomy" id="1035"/>
    <lineage>
        <taxon>Bacteria</taxon>
        <taxon>Pseudomonadati</taxon>
        <taxon>Pseudomonadota</taxon>
        <taxon>Alphaproteobacteria</taxon>
        <taxon>Hyphomicrobiales</taxon>
        <taxon>Nitrobacteraceae</taxon>
        <taxon>Afipia</taxon>
    </lineage>
</organism>